<evidence type="ECO:0000313" key="1">
    <source>
        <dbReference type="EMBL" id="KAK9080251.1"/>
    </source>
</evidence>
<accession>A0AAP0HD37</accession>
<gene>
    <name evidence="1" type="ORF">SSX86_001927</name>
</gene>
<dbReference type="AlphaFoldDB" id="A0AAP0HD37"/>
<evidence type="ECO:0000313" key="2">
    <source>
        <dbReference type="Proteomes" id="UP001408789"/>
    </source>
</evidence>
<dbReference type="PANTHER" id="PTHR33095">
    <property type="entry name" value="OS07G0619500 PROTEIN"/>
    <property type="match status" value="1"/>
</dbReference>
<protein>
    <submittedName>
        <fullName evidence="1">Uncharacterized protein</fullName>
    </submittedName>
</protein>
<dbReference type="EMBL" id="JBCNJP010000003">
    <property type="protein sequence ID" value="KAK9080251.1"/>
    <property type="molecule type" value="Genomic_DNA"/>
</dbReference>
<keyword evidence="2" id="KW-1185">Reference proteome</keyword>
<comment type="caution">
    <text evidence="1">The sequence shown here is derived from an EMBL/GenBank/DDBJ whole genome shotgun (WGS) entry which is preliminary data.</text>
</comment>
<organism evidence="1 2">
    <name type="scientific">Deinandra increscens subsp. villosa</name>
    <dbReference type="NCBI Taxonomy" id="3103831"/>
    <lineage>
        <taxon>Eukaryota</taxon>
        <taxon>Viridiplantae</taxon>
        <taxon>Streptophyta</taxon>
        <taxon>Embryophyta</taxon>
        <taxon>Tracheophyta</taxon>
        <taxon>Spermatophyta</taxon>
        <taxon>Magnoliopsida</taxon>
        <taxon>eudicotyledons</taxon>
        <taxon>Gunneridae</taxon>
        <taxon>Pentapetalae</taxon>
        <taxon>asterids</taxon>
        <taxon>campanulids</taxon>
        <taxon>Asterales</taxon>
        <taxon>Asteraceae</taxon>
        <taxon>Asteroideae</taxon>
        <taxon>Heliantheae alliance</taxon>
        <taxon>Madieae</taxon>
        <taxon>Madiinae</taxon>
        <taxon>Deinandra</taxon>
    </lineage>
</organism>
<dbReference type="Pfam" id="PF07816">
    <property type="entry name" value="DUF1645"/>
    <property type="match status" value="1"/>
</dbReference>
<sequence length="233" mass="26249">MEVITPMTSMDFDSSSPATIPFAWEDKPGVPNPFYKFLEQDFAFHVSGEFSSDSVPAEELIYGGVIKVLETKTGSSFSDLHTSRSRRTQSFSMHRGWEYPWEIEQQSTAAKNIKPQLVSSLSSLSASSSVKGSRKWRFRDLFLFRSASDGRAMDRDPLKKYSSVFRHGFGSGSKRRGKVSAHELHYNINRAVANDMKKKTFLPYKQGILGRSAFNPSLHALSNGFGVSHYNRE</sequence>
<dbReference type="InterPro" id="IPR012442">
    <property type="entry name" value="DUF1645_plant"/>
</dbReference>
<reference evidence="1 2" key="1">
    <citation type="submission" date="2024-04" db="EMBL/GenBank/DDBJ databases">
        <title>The reference genome of an endangered Asteraceae, Deinandra increscens subsp. villosa, native to the Central Coast of California.</title>
        <authorList>
            <person name="Guilliams M."/>
            <person name="Hasenstab-Lehman K."/>
            <person name="Meyer R."/>
            <person name="Mcevoy S."/>
        </authorList>
    </citation>
    <scope>NUCLEOTIDE SEQUENCE [LARGE SCALE GENOMIC DNA]</scope>
    <source>
        <tissue evidence="1">Leaf</tissue>
    </source>
</reference>
<proteinExistence type="predicted"/>
<dbReference type="PANTHER" id="PTHR33095:SF43">
    <property type="entry name" value="DUF4005 DOMAIN-CONTAINING PROTEIN"/>
    <property type="match status" value="1"/>
</dbReference>
<name>A0AAP0HD37_9ASTR</name>
<dbReference type="Proteomes" id="UP001408789">
    <property type="component" value="Unassembled WGS sequence"/>
</dbReference>